<dbReference type="RefSeq" id="XP_018691656.1">
    <property type="nucleotide sequence ID" value="XM_018838888.1"/>
</dbReference>
<reference evidence="2 3" key="1">
    <citation type="submission" date="2016-04" db="EMBL/GenBank/DDBJ databases">
        <title>Draft genome of Fonsecaea erecta CBS 125763.</title>
        <authorList>
            <person name="Weiss V.A."/>
            <person name="Vicente V.A."/>
            <person name="Raittz R.T."/>
            <person name="Moreno L.F."/>
            <person name="De Souza E.M."/>
            <person name="Pedrosa F.O."/>
            <person name="Steffens M.B."/>
            <person name="Faoro H."/>
            <person name="Tadra-Sfeir M.Z."/>
            <person name="Najafzadeh M.J."/>
            <person name="Felipe M.S."/>
            <person name="Teixeira M."/>
            <person name="Sun J."/>
            <person name="Xi L."/>
            <person name="Gomes R."/>
            <person name="De Azevedo C.M."/>
            <person name="Salgado C.G."/>
            <person name="Da Silva M.B."/>
            <person name="Nascimento M.F."/>
            <person name="Queiroz-Telles F."/>
            <person name="Attili D.S."/>
            <person name="Gorbushina A."/>
        </authorList>
    </citation>
    <scope>NUCLEOTIDE SEQUENCE [LARGE SCALE GENOMIC DNA]</scope>
    <source>
        <strain evidence="2 3">CBS 125763</strain>
    </source>
</reference>
<dbReference type="EMBL" id="LVYI01000006">
    <property type="protein sequence ID" value="OAP58289.1"/>
    <property type="molecule type" value="Genomic_DNA"/>
</dbReference>
<protein>
    <submittedName>
        <fullName evidence="2">Uncharacterized protein</fullName>
    </submittedName>
</protein>
<dbReference type="Proteomes" id="UP000078343">
    <property type="component" value="Unassembled WGS sequence"/>
</dbReference>
<name>A0A178ZES4_9EURO</name>
<evidence type="ECO:0000313" key="3">
    <source>
        <dbReference type="Proteomes" id="UP000078343"/>
    </source>
</evidence>
<gene>
    <name evidence="2" type="ORF">AYL99_07379</name>
</gene>
<organism evidence="2 3">
    <name type="scientific">Fonsecaea erecta</name>
    <dbReference type="NCBI Taxonomy" id="1367422"/>
    <lineage>
        <taxon>Eukaryota</taxon>
        <taxon>Fungi</taxon>
        <taxon>Dikarya</taxon>
        <taxon>Ascomycota</taxon>
        <taxon>Pezizomycotina</taxon>
        <taxon>Eurotiomycetes</taxon>
        <taxon>Chaetothyriomycetidae</taxon>
        <taxon>Chaetothyriales</taxon>
        <taxon>Herpotrichiellaceae</taxon>
        <taxon>Fonsecaea</taxon>
    </lineage>
</organism>
<evidence type="ECO:0000313" key="2">
    <source>
        <dbReference type="EMBL" id="OAP58289.1"/>
    </source>
</evidence>
<feature type="coiled-coil region" evidence="1">
    <location>
        <begin position="40"/>
        <end position="67"/>
    </location>
</feature>
<evidence type="ECO:0000256" key="1">
    <source>
        <dbReference type="SAM" id="Coils"/>
    </source>
</evidence>
<dbReference type="OrthoDB" id="4148930at2759"/>
<dbReference type="AlphaFoldDB" id="A0A178ZES4"/>
<dbReference type="Gene3D" id="1.20.5.170">
    <property type="match status" value="1"/>
</dbReference>
<keyword evidence="3" id="KW-1185">Reference proteome</keyword>
<comment type="caution">
    <text evidence="2">The sequence shown here is derived from an EMBL/GenBank/DDBJ whole genome shotgun (WGS) entry which is preliminary data.</text>
</comment>
<sequence length="186" mass="20499">MANPQEIIEQQPDFSRLADSLQTAGEEFSKLRNHHAFDHGAELMQAIKALSQEMQSMKTEMKTEIGKVNTNMAAMKTDITVIKGDIRDIKQDITGLRTYISVIDLNAAARSHNSKLLHDSDPLFKFLDPATAEAIPNFPATSAEIRSINPRNLNGILRALGLPTGGDVNDRKSKLRIHIGLSENPA</sequence>
<accession>A0A178ZES4</accession>
<dbReference type="GeneID" id="30011547"/>
<proteinExistence type="predicted"/>
<keyword evidence="1" id="KW-0175">Coiled coil</keyword>